<organism evidence="1 2">
    <name type="scientific">Pedobacter africanus</name>
    <dbReference type="NCBI Taxonomy" id="151894"/>
    <lineage>
        <taxon>Bacteria</taxon>
        <taxon>Pseudomonadati</taxon>
        <taxon>Bacteroidota</taxon>
        <taxon>Sphingobacteriia</taxon>
        <taxon>Sphingobacteriales</taxon>
        <taxon>Sphingobacteriaceae</taxon>
        <taxon>Pedobacter</taxon>
    </lineage>
</organism>
<reference evidence="1" key="1">
    <citation type="submission" date="2023-07" db="EMBL/GenBank/DDBJ databases">
        <title>Sorghum-associated microbial communities from plants grown in Nebraska, USA.</title>
        <authorList>
            <person name="Schachtman D."/>
        </authorList>
    </citation>
    <scope>NUCLEOTIDE SEQUENCE</scope>
    <source>
        <strain evidence="1">2697</strain>
    </source>
</reference>
<name>A0ACC6KRT9_9SPHI</name>
<evidence type="ECO:0000313" key="2">
    <source>
        <dbReference type="Proteomes" id="UP001246858"/>
    </source>
</evidence>
<evidence type="ECO:0000313" key="1">
    <source>
        <dbReference type="EMBL" id="MDR6781907.1"/>
    </source>
</evidence>
<accession>A0ACC6KRT9</accession>
<gene>
    <name evidence="1" type="ORF">J2X78_000459</name>
</gene>
<dbReference type="Proteomes" id="UP001246858">
    <property type="component" value="Unassembled WGS sequence"/>
</dbReference>
<sequence>MKAYITTLLSLLILSCHQDKTEKKISSENPYYLRAYDFLAKNSSDSSFIYFNKAKERCLKDGDSVKVAKCLINMAIISGGKGDFFGSQELSLSAIKYLNPDIQDQREVLSSNYNNLGKTANRLKNYEQSTQFYLKSIEFTQEEASKNIYFNNLAINLTDQQAYTKSLKYFKQLLASKSIKENPITFSRILSNHAKTKWLEDSSYNPVPDFIKALHIREQENDLWGQNASFAHLTDFYLNSKPDSALYYAHKMLIVAKNLKSADDEVYALERLIKLSGPRQLRQYFETYRKLQDSLETDRNASKNQFAIIRYETEKNKTDNLRLQKDNAEKKYEIIKHKTRLIGAFLLFIAIGVIAWLWYKKRKQKLALEAEAAIRENELKIHKKVHDVVANGLYTVMSEIENKKELDKDHILDKIEILYEQSRDITYDRSPVVQTNFAEKINDLMVSFSADSRRVLLVGNEEELWGQVSVQAKHEIEHVLQELMVNMDKHSTASTVVLKFEQKGNQVNIHYTDDGIGIKGAPNFKNGLTNTGNRIQGIGGDIIFEANKERGLKIQISFPVT</sequence>
<dbReference type="EMBL" id="JAVDTF010000001">
    <property type="protein sequence ID" value="MDR6781907.1"/>
    <property type="molecule type" value="Genomic_DNA"/>
</dbReference>
<proteinExistence type="predicted"/>
<protein>
    <submittedName>
        <fullName evidence="1">Tetratricopeptide (TPR) repeat protein</fullName>
    </submittedName>
</protein>
<keyword evidence="2" id="KW-1185">Reference proteome</keyword>
<comment type="caution">
    <text evidence="1">The sequence shown here is derived from an EMBL/GenBank/DDBJ whole genome shotgun (WGS) entry which is preliminary data.</text>
</comment>